<feature type="region of interest" description="Disordered" evidence="1">
    <location>
        <begin position="56"/>
        <end position="83"/>
    </location>
</feature>
<proteinExistence type="predicted"/>
<gene>
    <name evidence="2" type="ORF">J2Z17_003403</name>
</gene>
<evidence type="ECO:0008006" key="4">
    <source>
        <dbReference type="Google" id="ProtNLM"/>
    </source>
</evidence>
<evidence type="ECO:0000313" key="3">
    <source>
        <dbReference type="Proteomes" id="UP000759443"/>
    </source>
</evidence>
<dbReference type="RefSeq" id="WP_209946790.1">
    <property type="nucleotide sequence ID" value="NZ_JAGGJU010000009.1"/>
</dbReference>
<protein>
    <recommendedName>
        <fullName evidence="4">Cold-shock protein</fullName>
    </recommendedName>
</protein>
<feature type="compositionally biased region" description="Basic and acidic residues" evidence="1">
    <location>
        <begin position="73"/>
        <end position="83"/>
    </location>
</feature>
<evidence type="ECO:0000313" key="2">
    <source>
        <dbReference type="EMBL" id="MBP1851951.1"/>
    </source>
</evidence>
<comment type="caution">
    <text evidence="2">The sequence shown here is derived from an EMBL/GenBank/DDBJ whole genome shotgun (WGS) entry which is preliminary data.</text>
</comment>
<accession>A0ABS4E1X7</accession>
<name>A0ABS4E1X7_9HYPH</name>
<evidence type="ECO:0000256" key="1">
    <source>
        <dbReference type="SAM" id="MobiDB-lite"/>
    </source>
</evidence>
<organism evidence="2 3">
    <name type="scientific">Rhizobium halophytocola</name>
    <dbReference type="NCBI Taxonomy" id="735519"/>
    <lineage>
        <taxon>Bacteria</taxon>
        <taxon>Pseudomonadati</taxon>
        <taxon>Pseudomonadota</taxon>
        <taxon>Alphaproteobacteria</taxon>
        <taxon>Hyphomicrobiales</taxon>
        <taxon>Rhizobiaceae</taxon>
        <taxon>Rhizobium/Agrobacterium group</taxon>
        <taxon>Rhizobium</taxon>
    </lineage>
</organism>
<keyword evidence="3" id="KW-1185">Reference proteome</keyword>
<sequence length="83" mass="9197">MSGHKFKTGQMITLKNNGLPVARMSGECKIMATLPETGGMRQYRVRFEGETFERCVGEDDIQTSPAKAPQRKPAADSKEKQHG</sequence>
<dbReference type="Proteomes" id="UP000759443">
    <property type="component" value="Unassembled WGS sequence"/>
</dbReference>
<dbReference type="EMBL" id="JAGGJU010000009">
    <property type="protein sequence ID" value="MBP1851951.1"/>
    <property type="molecule type" value="Genomic_DNA"/>
</dbReference>
<reference evidence="2 3" key="1">
    <citation type="submission" date="2021-03" db="EMBL/GenBank/DDBJ databases">
        <title>Genomic Encyclopedia of Type Strains, Phase IV (KMG-IV): sequencing the most valuable type-strain genomes for metagenomic binning, comparative biology and taxonomic classification.</title>
        <authorList>
            <person name="Goeker M."/>
        </authorList>
    </citation>
    <scope>NUCLEOTIDE SEQUENCE [LARGE SCALE GENOMIC DNA]</scope>
    <source>
        <strain evidence="2 3">DSM 21600</strain>
    </source>
</reference>